<dbReference type="PANTHER" id="PTHR12526:SF630">
    <property type="entry name" value="GLYCOSYLTRANSFERASE"/>
    <property type="match status" value="1"/>
</dbReference>
<evidence type="ECO:0000313" key="1">
    <source>
        <dbReference type="EMBL" id="MBD1390550.1"/>
    </source>
</evidence>
<dbReference type="CDD" id="cd03801">
    <property type="entry name" value="GT4_PimA-like"/>
    <property type="match status" value="1"/>
</dbReference>
<name>A0A8J6R3N1_9GAMM</name>
<reference evidence="1" key="1">
    <citation type="submission" date="2020-09" db="EMBL/GenBank/DDBJ databases">
        <title>A novel bacterium of genus Neiella, isolated from South China Sea.</title>
        <authorList>
            <person name="Huang H."/>
            <person name="Mo K."/>
            <person name="Hu Y."/>
        </authorList>
    </citation>
    <scope>NUCLEOTIDE SEQUENCE</scope>
    <source>
        <strain evidence="1">HB171785</strain>
    </source>
</reference>
<keyword evidence="2" id="KW-1185">Reference proteome</keyword>
<dbReference type="Proteomes" id="UP000638014">
    <property type="component" value="Unassembled WGS sequence"/>
</dbReference>
<accession>A0A8J6R3N1</accession>
<protein>
    <submittedName>
        <fullName evidence="1">Glycosyltransferase family 4 protein</fullName>
    </submittedName>
</protein>
<evidence type="ECO:0000313" key="2">
    <source>
        <dbReference type="Proteomes" id="UP000638014"/>
    </source>
</evidence>
<dbReference type="RefSeq" id="WP_191145620.1">
    <property type="nucleotide sequence ID" value="NZ_JACXAF010000019.1"/>
</dbReference>
<dbReference type="PANTHER" id="PTHR12526">
    <property type="entry name" value="GLYCOSYLTRANSFERASE"/>
    <property type="match status" value="1"/>
</dbReference>
<dbReference type="AlphaFoldDB" id="A0A8J6R3N1"/>
<dbReference type="EMBL" id="JACXAF010000019">
    <property type="protein sequence ID" value="MBD1390550.1"/>
    <property type="molecule type" value="Genomic_DNA"/>
</dbReference>
<comment type="caution">
    <text evidence="1">The sequence shown here is derived from an EMBL/GenBank/DDBJ whole genome shotgun (WGS) entry which is preliminary data.</text>
</comment>
<dbReference type="SUPFAM" id="SSF53756">
    <property type="entry name" value="UDP-Glycosyltransferase/glycogen phosphorylase"/>
    <property type="match status" value="1"/>
</dbReference>
<dbReference type="Gene3D" id="3.40.50.2000">
    <property type="entry name" value="Glycogen Phosphorylase B"/>
    <property type="match status" value="1"/>
</dbReference>
<proteinExistence type="predicted"/>
<organism evidence="1 2">
    <name type="scientific">Neiella litorisoli</name>
    <dbReference type="NCBI Taxonomy" id="2771431"/>
    <lineage>
        <taxon>Bacteria</taxon>
        <taxon>Pseudomonadati</taxon>
        <taxon>Pseudomonadota</taxon>
        <taxon>Gammaproteobacteria</taxon>
        <taxon>Alteromonadales</taxon>
        <taxon>Echinimonadaceae</taxon>
        <taxon>Neiella</taxon>
    </lineage>
</organism>
<dbReference type="Pfam" id="PF13692">
    <property type="entry name" value="Glyco_trans_1_4"/>
    <property type="match status" value="1"/>
</dbReference>
<gene>
    <name evidence="1" type="ORF">IC617_14020</name>
</gene>
<sequence>MKCIIVSPVASIPTHSGNSARVRHIHEMLSGLGISVTFVLCPIKGIAVRSDGYSMAATYGHQFIQMNDGKPYKPALIQRLLTRFKKTCRQKNIALPARFEDFIFKDSFISSQAIDDFKCIVNKIKPDFIVINYAFLAKLIKAIDDSVVTIIDTHDKFTDRNQQIRESGGDGFWLSLTKKQEKGLLSRADIVLAIQHHEGNYFRGLLRGEQTQVETLSIVQPPARKSYVGDPSKFTVGFLGSNNKHNRDGILFFVENHWDGIKKQIPEATLVIAGAKYDEFVNQEDSAIYCVGRVEDLGDFYDGCNLIVNPCLSGSGLKIKSVEAMTHGKPLVTTACGAHGLEDGCEFGLVISDLESDLFATECVRILSDSSEQQRLGDLNLLYIEKQRDLSIRKLQALLKIPQP</sequence>